<dbReference type="InterPro" id="IPR050749">
    <property type="entry name" value="Glycosyl_Hydrolase_47"/>
</dbReference>
<organism evidence="15 16">
    <name type="scientific">Rhizopus azygosporus</name>
    <name type="common">Rhizopus microsporus var. azygosporus</name>
    <dbReference type="NCBI Taxonomy" id="86630"/>
    <lineage>
        <taxon>Eukaryota</taxon>
        <taxon>Fungi</taxon>
        <taxon>Fungi incertae sedis</taxon>
        <taxon>Mucoromycota</taxon>
        <taxon>Mucoromycotina</taxon>
        <taxon>Mucoromycetes</taxon>
        <taxon>Mucorales</taxon>
        <taxon>Mucorineae</taxon>
        <taxon>Rhizopodaceae</taxon>
        <taxon>Rhizopus</taxon>
    </lineage>
</organism>
<evidence type="ECO:0000256" key="5">
    <source>
        <dbReference type="ARBA" id="ARBA00022801"/>
    </source>
</evidence>
<evidence type="ECO:0000313" key="15">
    <source>
        <dbReference type="EMBL" id="RCH89862.1"/>
    </source>
</evidence>
<feature type="active site" description="Proton donor" evidence="10">
    <location>
        <position position="441"/>
    </location>
</feature>
<accession>A0A367JIR9</accession>
<keyword evidence="7 12" id="KW-1015">Disulfide bond</keyword>
<dbReference type="InterPro" id="IPR012341">
    <property type="entry name" value="6hp_glycosidase-like_sf"/>
</dbReference>
<keyword evidence="4 11" id="KW-0479">Metal-binding</keyword>
<evidence type="ECO:0000256" key="9">
    <source>
        <dbReference type="ARBA" id="ARBA00048605"/>
    </source>
</evidence>
<keyword evidence="14" id="KW-1133">Transmembrane helix</keyword>
<comment type="caution">
    <text evidence="15">The sequence shown here is derived from an EMBL/GenBank/DDBJ whole genome shotgun (WGS) entry which is preliminary data.</text>
</comment>
<evidence type="ECO:0000256" key="7">
    <source>
        <dbReference type="ARBA" id="ARBA00023157"/>
    </source>
</evidence>
<protein>
    <recommendedName>
        <fullName evidence="13">alpha-1,2-Mannosidase</fullName>
        <ecNumber evidence="13">3.2.1.-</ecNumber>
    </recommendedName>
</protein>
<evidence type="ECO:0000256" key="11">
    <source>
        <dbReference type="PIRSR" id="PIRSR601382-2"/>
    </source>
</evidence>
<dbReference type="GO" id="GO:0016020">
    <property type="term" value="C:membrane"/>
    <property type="evidence" value="ECO:0007669"/>
    <property type="project" value="InterPro"/>
</dbReference>
<keyword evidence="14" id="KW-0472">Membrane</keyword>
<evidence type="ECO:0000256" key="8">
    <source>
        <dbReference type="ARBA" id="ARBA00047669"/>
    </source>
</evidence>
<feature type="disulfide bond" evidence="12">
    <location>
        <begin position="390"/>
        <end position="427"/>
    </location>
</feature>
<comment type="catalytic activity">
    <reaction evidence="9">
        <text>N(4)-(alpha-D-Man-(1-&gt;2)-alpha-D-Man-(1-&gt;2)-alpha-D-Man-(1-&gt;3)-[alpha-D-Man-(1-&gt;2)-alpha-D-Man-(1-&gt;3)-[alpha-D-Man-(1-&gt;2)-alpha-D-Man-(1-&gt;6)]-alpha-D-Man-(1-&gt;6)]-beta-D-Man-(1-&gt;4)-beta-D-GlcNAc-(1-&gt;4)-beta-D-GlcNAc)-L-asparaginyl-[protein] (N-glucan mannose isomer 9A1,2,3B1,2,3) + 4 H2O = N(4)-(alpha-D-Man-(1-&gt;3)-[alpha-D-Man-(1-&gt;3)-[alpha-D-Man-(1-&gt;6)]-alpha-D-Man-(1-&gt;6)]-beta-D-Man-(1-&gt;4)-beta-D-GlcNAc-(1-&gt;4)-beta-D-GlcNAc)-L-asparaginyl-[protein] (N-glucan mannose isomer 5A1,2) + 4 beta-D-mannose</text>
        <dbReference type="Rhea" id="RHEA:56008"/>
        <dbReference type="Rhea" id="RHEA-COMP:14356"/>
        <dbReference type="Rhea" id="RHEA-COMP:14367"/>
        <dbReference type="ChEBI" id="CHEBI:15377"/>
        <dbReference type="ChEBI" id="CHEBI:28563"/>
        <dbReference type="ChEBI" id="CHEBI:59087"/>
        <dbReference type="ChEBI" id="CHEBI:139493"/>
        <dbReference type="EC" id="3.2.1.113"/>
    </reaction>
</comment>
<dbReference type="EC" id="3.2.1.-" evidence="13"/>
<dbReference type="Proteomes" id="UP000252139">
    <property type="component" value="Unassembled WGS sequence"/>
</dbReference>
<dbReference type="SUPFAM" id="SSF48225">
    <property type="entry name" value="Seven-hairpin glycosidases"/>
    <property type="match status" value="1"/>
</dbReference>
<dbReference type="Pfam" id="PF01532">
    <property type="entry name" value="Glyco_hydro_47"/>
    <property type="match status" value="1"/>
</dbReference>
<dbReference type="GO" id="GO:0005975">
    <property type="term" value="P:carbohydrate metabolic process"/>
    <property type="evidence" value="ECO:0007669"/>
    <property type="project" value="InterPro"/>
</dbReference>
<dbReference type="InterPro" id="IPR036026">
    <property type="entry name" value="Seven-hairpin_glycosidases"/>
</dbReference>
<dbReference type="GO" id="GO:0005509">
    <property type="term" value="F:calcium ion binding"/>
    <property type="evidence" value="ECO:0007669"/>
    <property type="project" value="InterPro"/>
</dbReference>
<evidence type="ECO:0000256" key="12">
    <source>
        <dbReference type="PIRSR" id="PIRSR601382-3"/>
    </source>
</evidence>
<dbReference type="PANTHER" id="PTHR11742">
    <property type="entry name" value="MANNOSYL-OLIGOSACCHARIDE ALPHA-1,2-MANNOSIDASE-RELATED"/>
    <property type="match status" value="1"/>
</dbReference>
<dbReference type="InterPro" id="IPR001382">
    <property type="entry name" value="Glyco_hydro_47"/>
</dbReference>
<dbReference type="EMBL" id="PJQL01001215">
    <property type="protein sequence ID" value="RCH89862.1"/>
    <property type="molecule type" value="Genomic_DNA"/>
</dbReference>
<dbReference type="OrthoDB" id="8118055at2759"/>
<feature type="active site" evidence="10">
    <location>
        <position position="470"/>
    </location>
</feature>
<comment type="catalytic activity">
    <reaction evidence="8">
        <text>N(4)-(alpha-D-Man-(1-&gt;2)-alpha-D-Man-(1-&gt;2)-alpha-D-Man-(1-&gt;3)-[alpha-D-Man-(1-&gt;3)-[alpha-D-Man-(1-&gt;2)-alpha-D-Man-(1-&gt;6)]-alpha-D-Man-(1-&gt;6)]-beta-D-Man-(1-&gt;4)-beta-D-GlcNAc-(1-&gt;4)-beta-D-GlcNAc)-L-asparaginyl-[protein] (N-glucan mannose isomer 8A1,2,3B1,3) + 3 H2O = N(4)-(alpha-D-Man-(1-&gt;3)-[alpha-D-Man-(1-&gt;3)-[alpha-D-Man-(1-&gt;6)]-alpha-D-Man-(1-&gt;6)]-beta-D-Man-(1-&gt;4)-beta-D-GlcNAc-(1-&gt;4)-beta-D-GlcNAc)-L-asparaginyl-[protein] (N-glucan mannose isomer 5A1,2) + 3 beta-D-mannose</text>
        <dbReference type="Rhea" id="RHEA:56028"/>
        <dbReference type="Rhea" id="RHEA-COMP:14358"/>
        <dbReference type="Rhea" id="RHEA-COMP:14367"/>
        <dbReference type="ChEBI" id="CHEBI:15377"/>
        <dbReference type="ChEBI" id="CHEBI:28563"/>
        <dbReference type="ChEBI" id="CHEBI:59087"/>
        <dbReference type="ChEBI" id="CHEBI:60628"/>
        <dbReference type="EC" id="3.2.1.113"/>
    </reaction>
</comment>
<name>A0A367JIR9_RHIAZ</name>
<feature type="transmembrane region" description="Helical" evidence="14">
    <location>
        <begin position="30"/>
        <end position="48"/>
    </location>
</feature>
<keyword evidence="13" id="KW-0326">Glycosidase</keyword>
<feature type="binding site" evidence="11">
    <location>
        <position position="557"/>
    </location>
    <ligand>
        <name>Ca(2+)</name>
        <dbReference type="ChEBI" id="CHEBI:29108"/>
    </ligand>
</feature>
<evidence type="ECO:0000256" key="3">
    <source>
        <dbReference type="ARBA" id="ARBA00007658"/>
    </source>
</evidence>
<evidence type="ECO:0000313" key="16">
    <source>
        <dbReference type="Proteomes" id="UP000252139"/>
    </source>
</evidence>
<feature type="active site" evidence="10">
    <location>
        <position position="322"/>
    </location>
</feature>
<dbReference type="GO" id="GO:0004571">
    <property type="term" value="F:mannosyl-oligosaccharide 1,2-alpha-mannosidase activity"/>
    <property type="evidence" value="ECO:0007669"/>
    <property type="project" value="UniProtKB-EC"/>
</dbReference>
<reference evidence="15 16" key="1">
    <citation type="journal article" date="2018" name="G3 (Bethesda)">
        <title>Phylogenetic and Phylogenomic Definition of Rhizopus Species.</title>
        <authorList>
            <person name="Gryganskyi A.P."/>
            <person name="Golan J."/>
            <person name="Dolatabadi S."/>
            <person name="Mondo S."/>
            <person name="Robb S."/>
            <person name="Idnurm A."/>
            <person name="Muszewska A."/>
            <person name="Steczkiewicz K."/>
            <person name="Masonjones S."/>
            <person name="Liao H.L."/>
            <person name="Gajdeczka M.T."/>
            <person name="Anike F."/>
            <person name="Vuek A."/>
            <person name="Anishchenko I.M."/>
            <person name="Voigt K."/>
            <person name="de Hoog G.S."/>
            <person name="Smith M.E."/>
            <person name="Heitman J."/>
            <person name="Vilgalys R."/>
            <person name="Stajich J.E."/>
        </authorList>
    </citation>
    <scope>NUCLEOTIDE SEQUENCE [LARGE SCALE GENOMIC DNA]</scope>
    <source>
        <strain evidence="15 16">CBS 357.93</strain>
    </source>
</reference>
<feature type="active site" description="Proton donor" evidence="10">
    <location>
        <position position="186"/>
    </location>
</feature>
<evidence type="ECO:0000256" key="6">
    <source>
        <dbReference type="ARBA" id="ARBA00022837"/>
    </source>
</evidence>
<dbReference type="Gene3D" id="1.50.10.10">
    <property type="match status" value="1"/>
</dbReference>
<evidence type="ECO:0000256" key="2">
    <source>
        <dbReference type="ARBA" id="ARBA00004922"/>
    </source>
</evidence>
<comment type="pathway">
    <text evidence="2">Protein modification; protein glycosylation.</text>
</comment>
<dbReference type="PANTHER" id="PTHR11742:SF55">
    <property type="entry name" value="ENDOPLASMIC RETICULUM MANNOSYL-OLIGOSACCHARIDE 1,2-ALPHA-MANNOSIDASE"/>
    <property type="match status" value="1"/>
</dbReference>
<comment type="similarity">
    <text evidence="3 13">Belongs to the glycosyl hydrolase 47 family.</text>
</comment>
<evidence type="ECO:0000256" key="10">
    <source>
        <dbReference type="PIRSR" id="PIRSR601382-1"/>
    </source>
</evidence>
<proteinExistence type="inferred from homology"/>
<comment type="cofactor">
    <cofactor evidence="1 11">
        <name>Ca(2+)</name>
        <dbReference type="ChEBI" id="CHEBI:29108"/>
    </cofactor>
</comment>
<dbReference type="PRINTS" id="PR00747">
    <property type="entry name" value="GLYHDRLASE47"/>
</dbReference>
<gene>
    <name evidence="15" type="primary">MNS1_1</name>
    <name evidence="15" type="ORF">CU097_006351</name>
</gene>
<evidence type="ECO:0000256" key="4">
    <source>
        <dbReference type="ARBA" id="ARBA00022723"/>
    </source>
</evidence>
<keyword evidence="14" id="KW-0812">Transmembrane</keyword>
<evidence type="ECO:0000256" key="14">
    <source>
        <dbReference type="SAM" id="Phobius"/>
    </source>
</evidence>
<keyword evidence="6 11" id="KW-0106">Calcium</keyword>
<dbReference type="GO" id="GO:0036503">
    <property type="term" value="P:ERAD pathway"/>
    <property type="evidence" value="ECO:0007669"/>
    <property type="project" value="UniProtKB-ARBA"/>
</dbReference>
<dbReference type="GO" id="GO:0005783">
    <property type="term" value="C:endoplasmic reticulum"/>
    <property type="evidence" value="ECO:0007669"/>
    <property type="project" value="TreeGrafter"/>
</dbReference>
<sequence length="568" mass="65823">MLPTHNRMKNGRRDFYVDDKYEKIHKQRWLYSRNVIFCISILIIFLYVNKYVLVENDNKVLDNSNQDTVQIKEEEEGSLTGLLFTQYPPVQSLRHSDEQTAQRQKKIVDAFLHAWKGYTQDAFGKDEYQPLTHTGHNWAPGGIGLMLIDSLDTIMLMNLTEEYNQVRNWIATELDFNKDQDVNVFETTIRVLGGLLSAYHLSNNDLLYLEKAQDLADRLLPAFDSSSGIPFNGVILSTGQPSTHGESSSTAEATTIQLEFKYLSYLTGDMKYWKAAEKVMDRMHELTKDNDHQALDGLVPIYIDPHHGNFVTKEIRLGSRGDSYYEYLLKQYLQTNKTEPQYRQRYDAAVEGIKKHLIQYSYPNHYMYIAELLDRTTPGNRHPKMDHLVCFMGGNFVLGATEGGSIQNANIQNSDDVRLGEEMTKTCYEMYNMTATGLASEIVYFNTNDRSEGPDMEIHVRDRHNLLRPETVESLFLLYRMTGDEKYREWGWSIFESFEKYTKLPEGGYSALKDVTLIPPVRDNRMDTFFLAETLKYLYLLFSPSDFIPLEYYVFNTEAHPLPIFTPK</sequence>
<dbReference type="STRING" id="86630.A0A367JIR9"/>
<evidence type="ECO:0000256" key="1">
    <source>
        <dbReference type="ARBA" id="ARBA00001913"/>
    </source>
</evidence>
<evidence type="ECO:0000256" key="13">
    <source>
        <dbReference type="RuleBase" id="RU361193"/>
    </source>
</evidence>
<dbReference type="AlphaFoldDB" id="A0A367JIR9"/>
<keyword evidence="16" id="KW-1185">Reference proteome</keyword>
<keyword evidence="5 13" id="KW-0378">Hydrolase</keyword>